<organism evidence="2 3">
    <name type="scientific">Plakobranchus ocellatus</name>
    <dbReference type="NCBI Taxonomy" id="259542"/>
    <lineage>
        <taxon>Eukaryota</taxon>
        <taxon>Metazoa</taxon>
        <taxon>Spiralia</taxon>
        <taxon>Lophotrochozoa</taxon>
        <taxon>Mollusca</taxon>
        <taxon>Gastropoda</taxon>
        <taxon>Heterobranchia</taxon>
        <taxon>Euthyneura</taxon>
        <taxon>Panpulmonata</taxon>
        <taxon>Sacoglossa</taxon>
        <taxon>Placobranchoidea</taxon>
        <taxon>Plakobranchidae</taxon>
        <taxon>Plakobranchus</taxon>
    </lineage>
</organism>
<dbReference type="EMBL" id="BLXT01002468">
    <property type="protein sequence ID" value="GFN94658.1"/>
    <property type="molecule type" value="Genomic_DNA"/>
</dbReference>
<sequence length="170" mass="19221">MFWWFVSLPCATFYAIPVLPRLRYTGREREIADGGKGKQLCSQNRAMGKRGTIGYVWSYTSSSRDILVVRAWWWEITENIRSARIADFGKTFTGVIHGVERERIYRLRMMAYSNGGDGAKSPEVFFTLGGQVRYDPLTMEIMNSSPPSRVPHSSLAIFVAVVSTLWAGVV</sequence>
<gene>
    <name evidence="2" type="ORF">PoB_002116400</name>
</gene>
<accession>A0AAV3ZLA8</accession>
<reference evidence="2 3" key="1">
    <citation type="journal article" date="2021" name="Elife">
        <title>Chloroplast acquisition without the gene transfer in kleptoplastic sea slugs, Plakobranchus ocellatus.</title>
        <authorList>
            <person name="Maeda T."/>
            <person name="Takahashi S."/>
            <person name="Yoshida T."/>
            <person name="Shimamura S."/>
            <person name="Takaki Y."/>
            <person name="Nagai Y."/>
            <person name="Toyoda A."/>
            <person name="Suzuki Y."/>
            <person name="Arimoto A."/>
            <person name="Ishii H."/>
            <person name="Satoh N."/>
            <person name="Nishiyama T."/>
            <person name="Hasebe M."/>
            <person name="Maruyama T."/>
            <person name="Minagawa J."/>
            <person name="Obokata J."/>
            <person name="Shigenobu S."/>
        </authorList>
    </citation>
    <scope>NUCLEOTIDE SEQUENCE [LARGE SCALE GENOMIC DNA]</scope>
</reference>
<feature type="signal peptide" evidence="1">
    <location>
        <begin position="1"/>
        <end position="15"/>
    </location>
</feature>
<name>A0AAV3ZLA8_9GAST</name>
<keyword evidence="1" id="KW-0732">Signal</keyword>
<evidence type="ECO:0000313" key="3">
    <source>
        <dbReference type="Proteomes" id="UP000735302"/>
    </source>
</evidence>
<protein>
    <submittedName>
        <fullName evidence="2">Contactin</fullName>
    </submittedName>
</protein>
<keyword evidence="3" id="KW-1185">Reference proteome</keyword>
<evidence type="ECO:0000313" key="2">
    <source>
        <dbReference type="EMBL" id="GFN94658.1"/>
    </source>
</evidence>
<dbReference type="AlphaFoldDB" id="A0AAV3ZLA8"/>
<evidence type="ECO:0000256" key="1">
    <source>
        <dbReference type="SAM" id="SignalP"/>
    </source>
</evidence>
<dbReference type="Proteomes" id="UP000735302">
    <property type="component" value="Unassembled WGS sequence"/>
</dbReference>
<proteinExistence type="predicted"/>
<comment type="caution">
    <text evidence="2">The sequence shown here is derived from an EMBL/GenBank/DDBJ whole genome shotgun (WGS) entry which is preliminary data.</text>
</comment>
<feature type="chain" id="PRO_5043763853" evidence="1">
    <location>
        <begin position="16"/>
        <end position="170"/>
    </location>
</feature>